<sequence>MSKKSIGVTTLTPSYNDKIRVFRLLDSIKNSGYSNVESIVIVGDSGDTIAEGRKKYPWVKWLHSGPIDVGQTGRYNIGFAHANPKNHMLYCDSDVVFEKDMIMKLVKRAESKKKIGVVTPMILYLEDRNWINQAGAEVDLKTGRVSIGWGKKEDYLKAMKVQGSGTVMLFTRDLVNKIGCFEDWYMCYFDPDYCVRALKAGFENWYEPKAICYHDQPKDDNLWRPRILSRAWLSGRNRTLFMRKHGTNILLYIVFLPFLLGYYLKESIKYNIFPKWWELVCGTVVGFFSPVNHEVYIPIPKVQE</sequence>
<keyword evidence="4" id="KW-0472">Membrane</keyword>
<accession>A0A0G1J8V1</accession>
<feature type="transmembrane region" description="Helical" evidence="4">
    <location>
        <begin position="246"/>
        <end position="264"/>
    </location>
</feature>
<evidence type="ECO:0000256" key="1">
    <source>
        <dbReference type="ARBA" id="ARBA00006739"/>
    </source>
</evidence>
<evidence type="ECO:0000313" key="6">
    <source>
        <dbReference type="Proteomes" id="UP000033901"/>
    </source>
</evidence>
<comment type="caution">
    <text evidence="5">The sequence shown here is derived from an EMBL/GenBank/DDBJ whole genome shotgun (WGS) entry which is preliminary data.</text>
</comment>
<comment type="similarity">
    <text evidence="1">Belongs to the glycosyltransferase 2 family.</text>
</comment>
<gene>
    <name evidence="5" type="ORF">UW61_C0003G0002</name>
</gene>
<dbReference type="PANTHER" id="PTHR43179:SF12">
    <property type="entry name" value="GALACTOFURANOSYLTRANSFERASE GLFT2"/>
    <property type="match status" value="1"/>
</dbReference>
<dbReference type="Pfam" id="PF13641">
    <property type="entry name" value="Glyco_tranf_2_3"/>
    <property type="match status" value="1"/>
</dbReference>
<keyword evidence="2" id="KW-0328">Glycosyltransferase</keyword>
<evidence type="ECO:0000313" key="5">
    <source>
        <dbReference type="EMBL" id="KKT67793.1"/>
    </source>
</evidence>
<dbReference type="GO" id="GO:0016757">
    <property type="term" value="F:glycosyltransferase activity"/>
    <property type="evidence" value="ECO:0007669"/>
    <property type="project" value="UniProtKB-KW"/>
</dbReference>
<dbReference type="AlphaFoldDB" id="A0A0G1J8V1"/>
<dbReference type="InterPro" id="IPR029044">
    <property type="entry name" value="Nucleotide-diphossugar_trans"/>
</dbReference>
<evidence type="ECO:0000256" key="2">
    <source>
        <dbReference type="ARBA" id="ARBA00022676"/>
    </source>
</evidence>
<name>A0A0G1J8V1_9BACT</name>
<dbReference type="PANTHER" id="PTHR43179">
    <property type="entry name" value="RHAMNOSYLTRANSFERASE WBBL"/>
    <property type="match status" value="1"/>
</dbReference>
<dbReference type="EMBL" id="LCIZ01000003">
    <property type="protein sequence ID" value="KKT67793.1"/>
    <property type="molecule type" value="Genomic_DNA"/>
</dbReference>
<dbReference type="Proteomes" id="UP000033901">
    <property type="component" value="Unassembled WGS sequence"/>
</dbReference>
<reference evidence="5 6" key="1">
    <citation type="journal article" date="2015" name="Nature">
        <title>rRNA introns, odd ribosomes, and small enigmatic genomes across a large radiation of phyla.</title>
        <authorList>
            <person name="Brown C.T."/>
            <person name="Hug L.A."/>
            <person name="Thomas B.C."/>
            <person name="Sharon I."/>
            <person name="Castelle C.J."/>
            <person name="Singh A."/>
            <person name="Wilkins M.J."/>
            <person name="Williams K.H."/>
            <person name="Banfield J.F."/>
        </authorList>
    </citation>
    <scope>NUCLEOTIDE SEQUENCE [LARGE SCALE GENOMIC DNA]</scope>
</reference>
<organism evidence="5 6">
    <name type="scientific">Candidatus Curtissbacteria bacterium GW2011_GWC1_44_33</name>
    <dbReference type="NCBI Taxonomy" id="1618413"/>
    <lineage>
        <taxon>Bacteria</taxon>
        <taxon>Candidatus Curtissiibacteriota</taxon>
    </lineage>
</organism>
<keyword evidence="4" id="KW-0812">Transmembrane</keyword>
<evidence type="ECO:0008006" key="7">
    <source>
        <dbReference type="Google" id="ProtNLM"/>
    </source>
</evidence>
<dbReference type="SUPFAM" id="SSF53448">
    <property type="entry name" value="Nucleotide-diphospho-sugar transferases"/>
    <property type="match status" value="1"/>
</dbReference>
<dbReference type="Gene3D" id="3.90.550.10">
    <property type="entry name" value="Spore Coat Polysaccharide Biosynthesis Protein SpsA, Chain A"/>
    <property type="match status" value="1"/>
</dbReference>
<proteinExistence type="inferred from homology"/>
<evidence type="ECO:0000256" key="3">
    <source>
        <dbReference type="ARBA" id="ARBA00022679"/>
    </source>
</evidence>
<keyword evidence="4" id="KW-1133">Transmembrane helix</keyword>
<protein>
    <recommendedName>
        <fullName evidence="7">Glycosyltransferase 2-like domain-containing protein</fullName>
    </recommendedName>
</protein>
<evidence type="ECO:0000256" key="4">
    <source>
        <dbReference type="SAM" id="Phobius"/>
    </source>
</evidence>
<keyword evidence="3" id="KW-0808">Transferase</keyword>